<protein>
    <recommendedName>
        <fullName evidence="5">Pseudouridine synthase I TruA alpha/beta domain-containing protein</fullName>
    </recommendedName>
</protein>
<evidence type="ECO:0000313" key="7">
    <source>
        <dbReference type="Proteomes" id="UP001642520"/>
    </source>
</evidence>
<dbReference type="CDD" id="cd02569">
    <property type="entry name" value="PseudoU_synth_ScPus3"/>
    <property type="match status" value="1"/>
</dbReference>
<name>A0ABP1NA19_XYLVO</name>
<dbReference type="InterPro" id="IPR020103">
    <property type="entry name" value="PsdUridine_synth_cat_dom_sf"/>
</dbReference>
<comment type="similarity">
    <text evidence="1">Belongs to the tRNA pseudouridine synthase TruA family.</text>
</comment>
<evidence type="ECO:0000259" key="5">
    <source>
        <dbReference type="Pfam" id="PF01416"/>
    </source>
</evidence>
<evidence type="ECO:0000256" key="4">
    <source>
        <dbReference type="SAM" id="Coils"/>
    </source>
</evidence>
<dbReference type="Proteomes" id="UP001642520">
    <property type="component" value="Unassembled WGS sequence"/>
</dbReference>
<dbReference type="InterPro" id="IPR020097">
    <property type="entry name" value="PsdUridine_synth_TruA_a/b_dom"/>
</dbReference>
<dbReference type="Gene3D" id="3.30.70.660">
    <property type="entry name" value="Pseudouridine synthase I, catalytic domain, C-terminal subdomain"/>
    <property type="match status" value="1"/>
</dbReference>
<keyword evidence="2" id="KW-0819">tRNA processing</keyword>
<dbReference type="PANTHER" id="PTHR11142">
    <property type="entry name" value="PSEUDOURIDYLATE SYNTHASE"/>
    <property type="match status" value="1"/>
</dbReference>
<reference evidence="6 7" key="1">
    <citation type="submission" date="2024-08" db="EMBL/GenBank/DDBJ databases">
        <authorList>
            <person name="Will J Nash"/>
            <person name="Angela Man"/>
            <person name="Seanna McTaggart"/>
            <person name="Kendall Baker"/>
            <person name="Tom Barker"/>
            <person name="Leah Catchpole"/>
            <person name="Alex Durrant"/>
            <person name="Karim Gharbi"/>
            <person name="Naomi Irish"/>
            <person name="Gemy Kaithakottil"/>
            <person name="Debby Ku"/>
            <person name="Aaliyah Providence"/>
            <person name="Felix Shaw"/>
            <person name="David Swarbreck"/>
            <person name="Chris Watkins"/>
            <person name="Ann M. McCartney"/>
            <person name="Giulio Formenti"/>
            <person name="Alice Mouton"/>
            <person name="Noel Vella"/>
            <person name="Bjorn M von Reumont"/>
            <person name="Adriana Vella"/>
            <person name="Wilfried Haerty"/>
        </authorList>
    </citation>
    <scope>NUCLEOTIDE SEQUENCE [LARGE SCALE GENOMIC DNA]</scope>
</reference>
<dbReference type="Gene3D" id="3.30.70.580">
    <property type="entry name" value="Pseudouridine synthase I, catalytic domain, N-terminal subdomain"/>
    <property type="match status" value="1"/>
</dbReference>
<proteinExistence type="inferred from homology"/>
<evidence type="ECO:0000256" key="1">
    <source>
        <dbReference type="ARBA" id="ARBA00009375"/>
    </source>
</evidence>
<dbReference type="EMBL" id="CAXAJV020001288">
    <property type="protein sequence ID" value="CAL7937337.1"/>
    <property type="molecule type" value="Genomic_DNA"/>
</dbReference>
<keyword evidence="7" id="KW-1185">Reference proteome</keyword>
<dbReference type="InterPro" id="IPR001406">
    <property type="entry name" value="PsdUridine_synth_TruA"/>
</dbReference>
<organism evidence="6 7">
    <name type="scientific">Xylocopa violacea</name>
    <name type="common">Violet carpenter bee</name>
    <name type="synonym">Apis violacea</name>
    <dbReference type="NCBI Taxonomy" id="135666"/>
    <lineage>
        <taxon>Eukaryota</taxon>
        <taxon>Metazoa</taxon>
        <taxon>Ecdysozoa</taxon>
        <taxon>Arthropoda</taxon>
        <taxon>Hexapoda</taxon>
        <taxon>Insecta</taxon>
        <taxon>Pterygota</taxon>
        <taxon>Neoptera</taxon>
        <taxon>Endopterygota</taxon>
        <taxon>Hymenoptera</taxon>
        <taxon>Apocrita</taxon>
        <taxon>Aculeata</taxon>
        <taxon>Apoidea</taxon>
        <taxon>Anthophila</taxon>
        <taxon>Apidae</taxon>
        <taxon>Xylocopa</taxon>
        <taxon>Xylocopa</taxon>
    </lineage>
</organism>
<keyword evidence="4" id="KW-0175">Coiled coil</keyword>
<feature type="coiled-coil region" evidence="4">
    <location>
        <begin position="39"/>
        <end position="69"/>
    </location>
</feature>
<dbReference type="InterPro" id="IPR041707">
    <property type="entry name" value="Pus3-like"/>
</dbReference>
<evidence type="ECO:0000313" key="6">
    <source>
        <dbReference type="EMBL" id="CAL7937337.1"/>
    </source>
</evidence>
<gene>
    <name evidence="6" type="ORF">XYLVIOL_LOCUS2639</name>
</gene>
<dbReference type="InterPro" id="IPR020095">
    <property type="entry name" value="PsdUridine_synth_TruA_C"/>
</dbReference>
<feature type="domain" description="Pseudouridine synthase I TruA alpha/beta" evidence="5">
    <location>
        <begin position="226"/>
        <end position="341"/>
    </location>
</feature>
<evidence type="ECO:0000256" key="3">
    <source>
        <dbReference type="ARBA" id="ARBA00023235"/>
    </source>
</evidence>
<accession>A0ABP1NA19</accession>
<dbReference type="InterPro" id="IPR020094">
    <property type="entry name" value="TruA/RsuA/RluB/E/F_N"/>
</dbReference>
<sequence>MYNRSLRGQWKCSSKTMSTMCKRKQQEISQKDELQLLSKSELIEKIIQLEEKNKRLKAITDKKDKKSQLEDSFKSQKQFDFSKCNKRHILLKFYYLGWNYNGYVIQESIDNTIEQYLFAALTKSCCIESREKSNYHRCGRTDKGVSSFSQVISLDIRSKLNAEDQHKLDDELPYCKILNRLLPSNIRCIAWCPAPADFSARFNCKSRMYKYFFPRGNLNIVAMDKAVKYTIGEHDFRNICKMDVTNGVINYTRKIIDAKVCLYRKNFKNISEYDVCEMIITSQAFLWHQIRCLMGVLFLIGQGKEKPEIILDLLDTAKCPRKPQYNLAHAVPLNLWYCEYEAKEWYTDKAELMSTIKLLQKEWTLNTVKSVMVEDMLSDLEDGIDREDISCQVDLLLLGVQPKVYQPLMKRATCESLENRIKHFEEHKKKRKQ</sequence>
<dbReference type="Pfam" id="PF01416">
    <property type="entry name" value="PseudoU_synth_1"/>
    <property type="match status" value="1"/>
</dbReference>
<dbReference type="PANTHER" id="PTHR11142:SF5">
    <property type="entry name" value="TRNA PSEUDOURIDINE(38_39) SYNTHASE"/>
    <property type="match status" value="1"/>
</dbReference>
<dbReference type="NCBIfam" id="TIGR00071">
    <property type="entry name" value="hisT_truA"/>
    <property type="match status" value="1"/>
</dbReference>
<evidence type="ECO:0000256" key="2">
    <source>
        <dbReference type="ARBA" id="ARBA00022694"/>
    </source>
</evidence>
<comment type="caution">
    <text evidence="6">The sequence shown here is derived from an EMBL/GenBank/DDBJ whole genome shotgun (WGS) entry which is preliminary data.</text>
</comment>
<dbReference type="SUPFAM" id="SSF55120">
    <property type="entry name" value="Pseudouridine synthase"/>
    <property type="match status" value="1"/>
</dbReference>
<keyword evidence="3" id="KW-0413">Isomerase</keyword>